<protein>
    <submittedName>
        <fullName evidence="1">Uncharacterized protein</fullName>
    </submittedName>
</protein>
<dbReference type="Proteomes" id="UP000218263">
    <property type="component" value="Chromosome"/>
</dbReference>
<dbReference type="Pfam" id="PF13715">
    <property type="entry name" value="CarbopepD_reg_2"/>
    <property type="match status" value="1"/>
</dbReference>
<gene>
    <name evidence="1" type="ORF">MgSA37_04256</name>
</gene>
<dbReference type="EMBL" id="AP017313">
    <property type="protein sequence ID" value="BAU56064.1"/>
    <property type="molecule type" value="Genomic_DNA"/>
</dbReference>
<organism evidence="1 2">
    <name type="scientific">Mucilaginibacter gotjawali</name>
    <dbReference type="NCBI Taxonomy" id="1550579"/>
    <lineage>
        <taxon>Bacteria</taxon>
        <taxon>Pseudomonadati</taxon>
        <taxon>Bacteroidota</taxon>
        <taxon>Sphingobacteriia</taxon>
        <taxon>Sphingobacteriales</taxon>
        <taxon>Sphingobacteriaceae</taxon>
        <taxon>Mucilaginibacter</taxon>
    </lineage>
</organism>
<evidence type="ECO:0000313" key="2">
    <source>
        <dbReference type="Proteomes" id="UP000218263"/>
    </source>
</evidence>
<dbReference type="KEGG" id="mgot:MgSA37_04256"/>
<dbReference type="Gene3D" id="3.55.50.30">
    <property type="match status" value="1"/>
</dbReference>
<keyword evidence="2" id="KW-1185">Reference proteome</keyword>
<dbReference type="RefSeq" id="WP_096354650.1">
    <property type="nucleotide sequence ID" value="NZ_AP017313.1"/>
</dbReference>
<sequence>MVRPRLIIPIVLAVSFLLFFAVNAKGQSIAIEKVTLGLKDESLETAIKRIEKQTALRFYYRDEDIKPLDHLTLEPATRTIEQTLTALLQNTNLNFKQVDKNILLQRKAREMVYEISGRIVDSIDKKPIPNASIFLSNSTIGVTTGDDGTFKLNVSKSGKYQVIVTVIGYTTYQGMLFMDNRNINVHDIELAPKVIKLSEVKVQADPNWERNYRWFKEEFLGRSGFADKCKIINPEVLELNYDEKAKMLKGSSTDILEIENSALGYKLKYVLSDFTDDRVINKVTYKGQVLFELLAGDKSQRAKWKKNRLKAYNGSIMHFLRSVLYNQLNEEGFVVYQLKRKPLPVPSSPIKYIDSLAQTPLQVNDYIAVSNKKGIYAMAYKDCLYIMYTKLHNYTGNLEDIPAAAQPGYAKTIVTFTAPNIFFDDNGIIVNPESLVYEGYWAKIRVGELLPSDYTPEN</sequence>
<dbReference type="Gene3D" id="2.60.40.1120">
    <property type="entry name" value="Carboxypeptidase-like, regulatory domain"/>
    <property type="match status" value="1"/>
</dbReference>
<dbReference type="OrthoDB" id="1223654at2"/>
<dbReference type="SUPFAM" id="SSF49464">
    <property type="entry name" value="Carboxypeptidase regulatory domain-like"/>
    <property type="match status" value="1"/>
</dbReference>
<evidence type="ECO:0000313" key="1">
    <source>
        <dbReference type="EMBL" id="BAU56064.1"/>
    </source>
</evidence>
<reference evidence="1 2" key="1">
    <citation type="submission" date="2015-12" db="EMBL/GenBank/DDBJ databases">
        <title>Genome sequence of Mucilaginibacter gotjawali.</title>
        <authorList>
            <person name="Lee J.S."/>
            <person name="Lee K.C."/>
            <person name="Kim K.K."/>
            <person name="Lee B.W."/>
        </authorList>
    </citation>
    <scope>NUCLEOTIDE SEQUENCE [LARGE SCALE GENOMIC DNA]</scope>
    <source>
        <strain evidence="1 2">SA3-7</strain>
    </source>
</reference>
<name>A0A0X8X9Y9_9SPHI</name>
<accession>A0A0X8X9Y9</accession>
<dbReference type="AlphaFoldDB" id="A0A0X8X9Y9"/>
<dbReference type="InterPro" id="IPR008969">
    <property type="entry name" value="CarboxyPept-like_regulatory"/>
</dbReference>
<proteinExistence type="predicted"/>